<protein>
    <submittedName>
        <fullName evidence="5">Integrase</fullName>
    </submittedName>
</protein>
<dbReference type="Gene3D" id="1.10.150.130">
    <property type="match status" value="1"/>
</dbReference>
<keyword evidence="1" id="KW-0229">DNA integration</keyword>
<keyword evidence="3" id="KW-0233">DNA recombination</keyword>
<proteinExistence type="predicted"/>
<dbReference type="Pfam" id="PF00589">
    <property type="entry name" value="Phage_integrase"/>
    <property type="match status" value="1"/>
</dbReference>
<evidence type="ECO:0000256" key="3">
    <source>
        <dbReference type="ARBA" id="ARBA00023172"/>
    </source>
</evidence>
<feature type="domain" description="Tyr recombinase" evidence="4">
    <location>
        <begin position="200"/>
        <end position="379"/>
    </location>
</feature>
<keyword evidence="6" id="KW-1185">Reference proteome</keyword>
<dbReference type="GO" id="GO:0006310">
    <property type="term" value="P:DNA recombination"/>
    <property type="evidence" value="ECO:0007669"/>
    <property type="project" value="UniProtKB-KW"/>
</dbReference>
<dbReference type="AlphaFoldDB" id="A0A2S2C576"/>
<accession>A0A2S2C576</accession>
<organism evidence="5 6">
    <name type="scientific">Rhodococcus oxybenzonivorans</name>
    <dbReference type="NCBI Taxonomy" id="1990687"/>
    <lineage>
        <taxon>Bacteria</taxon>
        <taxon>Bacillati</taxon>
        <taxon>Actinomycetota</taxon>
        <taxon>Actinomycetes</taxon>
        <taxon>Mycobacteriales</taxon>
        <taxon>Nocardiaceae</taxon>
        <taxon>Rhodococcus</taxon>
    </lineage>
</organism>
<dbReference type="KEGG" id="roz:CBI38_31255"/>
<evidence type="ECO:0000313" key="6">
    <source>
        <dbReference type="Proteomes" id="UP000245711"/>
    </source>
</evidence>
<dbReference type="CDD" id="cd00397">
    <property type="entry name" value="DNA_BRE_C"/>
    <property type="match status" value="1"/>
</dbReference>
<dbReference type="SUPFAM" id="SSF56349">
    <property type="entry name" value="DNA breaking-rejoining enzymes"/>
    <property type="match status" value="1"/>
</dbReference>
<gene>
    <name evidence="5" type="ORF">CBI38_31255</name>
</gene>
<dbReference type="OrthoDB" id="3216232at2"/>
<dbReference type="InterPro" id="IPR011010">
    <property type="entry name" value="DNA_brk_join_enz"/>
</dbReference>
<dbReference type="InterPro" id="IPR050090">
    <property type="entry name" value="Tyrosine_recombinase_XerCD"/>
</dbReference>
<dbReference type="Proteomes" id="UP000245711">
    <property type="component" value="Plasmid pRB98"/>
</dbReference>
<dbReference type="PANTHER" id="PTHR30349">
    <property type="entry name" value="PHAGE INTEGRASE-RELATED"/>
    <property type="match status" value="1"/>
</dbReference>
<dbReference type="InterPro" id="IPR004107">
    <property type="entry name" value="Integrase_SAM-like_N"/>
</dbReference>
<dbReference type="GO" id="GO:0015074">
    <property type="term" value="P:DNA integration"/>
    <property type="evidence" value="ECO:0007669"/>
    <property type="project" value="UniProtKB-KW"/>
</dbReference>
<dbReference type="EMBL" id="CP021355">
    <property type="protein sequence ID" value="AWK76047.1"/>
    <property type="molecule type" value="Genomic_DNA"/>
</dbReference>
<reference evidence="5 6" key="1">
    <citation type="submission" date="2017-05" db="EMBL/GenBank/DDBJ databases">
        <title>Isolation of Rhodococcus sp. S2-17 biodegrading of BP-3.</title>
        <authorList>
            <person name="Lee Y."/>
            <person name="Kim K.H."/>
            <person name="Chun B.H."/>
            <person name="Jung H.S."/>
            <person name="Jeon C.O."/>
        </authorList>
    </citation>
    <scope>NUCLEOTIDE SEQUENCE [LARGE SCALE GENOMIC DNA]</scope>
    <source>
        <strain evidence="5 6">S2-17</strain>
        <plasmid evidence="6">prb98</plasmid>
    </source>
</reference>
<keyword evidence="2" id="KW-0238">DNA-binding</keyword>
<dbReference type="Pfam" id="PF02899">
    <property type="entry name" value="Phage_int_SAM_1"/>
    <property type="match status" value="1"/>
</dbReference>
<dbReference type="PANTHER" id="PTHR30349:SF81">
    <property type="entry name" value="TYROSINE RECOMBINASE XERC"/>
    <property type="match status" value="1"/>
</dbReference>
<dbReference type="InterPro" id="IPR002104">
    <property type="entry name" value="Integrase_catalytic"/>
</dbReference>
<name>A0A2S2C576_9NOCA</name>
<sequence length="413" mass="46131">MSESRDGNRNLESLRVELVGSLVSTGDPWEPFRLVDACGEPVGAVTAYLAELQAAGRSTATQRSYGMDLLRWFRFLSAVEVAWQEATRAEARDFSRWIQMGTKPVRPHWRSSDKPAAATIPTLNPVTGKSSPGRTYAVATVAHSETVLRGFYAFHVEAGTGPLANPFPLARSGRPNAHHNQMDPFQRQRAGLYRPRQVKRIPRQIPDALFNELFARLSCDRDRALVAFWVSTGVRASELLGVLQGGVDPGGQLITVVRKGSRAMQQVPASPDAFVWLRLYQQQTHGVVPAGPDDPVWWTLRRPYRALNYHAARAMFGRANALLGSNWSLHDLRHTAAYRLARDPQMPITDVQWVLGHSSLTTTQIYVNPTPEDVVEAVLAHHRRRTEPLPEPEQPPLRYRQDSLDVLFGRGTS</sequence>
<dbReference type="InterPro" id="IPR013762">
    <property type="entry name" value="Integrase-like_cat_sf"/>
</dbReference>
<evidence type="ECO:0000313" key="5">
    <source>
        <dbReference type="EMBL" id="AWK76047.1"/>
    </source>
</evidence>
<keyword evidence="5" id="KW-0614">Plasmid</keyword>
<dbReference type="GO" id="GO:0003677">
    <property type="term" value="F:DNA binding"/>
    <property type="evidence" value="ECO:0007669"/>
    <property type="project" value="UniProtKB-KW"/>
</dbReference>
<dbReference type="InterPro" id="IPR010998">
    <property type="entry name" value="Integrase_recombinase_N"/>
</dbReference>
<geneLocation type="plasmid" evidence="6">
    <name>prb98</name>
</geneLocation>
<evidence type="ECO:0000256" key="1">
    <source>
        <dbReference type="ARBA" id="ARBA00022908"/>
    </source>
</evidence>
<evidence type="ECO:0000256" key="2">
    <source>
        <dbReference type="ARBA" id="ARBA00023125"/>
    </source>
</evidence>
<dbReference type="Gene3D" id="1.10.443.10">
    <property type="entry name" value="Intergrase catalytic core"/>
    <property type="match status" value="1"/>
</dbReference>
<dbReference type="PROSITE" id="PS51898">
    <property type="entry name" value="TYR_RECOMBINASE"/>
    <property type="match status" value="1"/>
</dbReference>
<evidence type="ECO:0000259" key="4">
    <source>
        <dbReference type="PROSITE" id="PS51898"/>
    </source>
</evidence>
<dbReference type="RefSeq" id="WP_109335543.1">
    <property type="nucleotide sequence ID" value="NZ_CP021355.1"/>
</dbReference>